<dbReference type="PANTHER" id="PTHR42090">
    <property type="match status" value="1"/>
</dbReference>
<gene>
    <name evidence="2" type="ORF">GP486_004719</name>
</gene>
<proteinExistence type="predicted"/>
<evidence type="ECO:0000313" key="2">
    <source>
        <dbReference type="EMBL" id="KAH0558629.1"/>
    </source>
</evidence>
<feature type="compositionally biased region" description="Low complexity" evidence="1">
    <location>
        <begin position="151"/>
        <end position="163"/>
    </location>
</feature>
<dbReference type="AlphaFoldDB" id="A0A9P8RP68"/>
<evidence type="ECO:0000313" key="3">
    <source>
        <dbReference type="Proteomes" id="UP000750711"/>
    </source>
</evidence>
<evidence type="ECO:0000256" key="1">
    <source>
        <dbReference type="SAM" id="MobiDB-lite"/>
    </source>
</evidence>
<dbReference type="Proteomes" id="UP000750711">
    <property type="component" value="Unassembled WGS sequence"/>
</dbReference>
<name>A0A9P8RP68_9PEZI</name>
<dbReference type="PANTHER" id="PTHR42090:SF1">
    <property type="match status" value="1"/>
</dbReference>
<feature type="region of interest" description="Disordered" evidence="1">
    <location>
        <begin position="49"/>
        <end position="213"/>
    </location>
</feature>
<keyword evidence="3" id="KW-1185">Reference proteome</keyword>
<reference evidence="2" key="1">
    <citation type="submission" date="2021-03" db="EMBL/GenBank/DDBJ databases">
        <title>Comparative genomics and phylogenomic investigation of the class Geoglossomycetes provide insights into ecological specialization and systematics.</title>
        <authorList>
            <person name="Melie T."/>
            <person name="Pirro S."/>
            <person name="Miller A.N."/>
            <person name="Quandt A."/>
        </authorList>
    </citation>
    <scope>NUCLEOTIDE SEQUENCE</scope>
    <source>
        <strain evidence="2">CAQ_001_2017</strain>
    </source>
</reference>
<accession>A0A9P8RP68</accession>
<comment type="caution">
    <text evidence="2">The sequence shown here is derived from an EMBL/GenBank/DDBJ whole genome shotgun (WGS) entry which is preliminary data.</text>
</comment>
<sequence length="213" mass="22948">MLSFKAQTVTPVRSMVHTTRYRLRKTCPPHTKIASVRQSRGFMAVAGEARDKNGQEKDSIVVERTEYTKSGSDDQVLRETDEAFDPKKTDPSALKEEMETTRRGRNVSFIAPVSSFLGGRTNNKTGPRRQKPLDVSPANPQVSKQRNPTEAGAGASGEDAAVARIVAAEEQEGAAGVKGRRKRGRASSRLPTAGEVARSRSSAGPGEGGVSWP</sequence>
<feature type="compositionally biased region" description="Polar residues" evidence="1">
    <location>
        <begin position="138"/>
        <end position="148"/>
    </location>
</feature>
<dbReference type="EMBL" id="JAGHQM010000787">
    <property type="protein sequence ID" value="KAH0558629.1"/>
    <property type="molecule type" value="Genomic_DNA"/>
</dbReference>
<organism evidence="2 3">
    <name type="scientific">Trichoglossum hirsutum</name>
    <dbReference type="NCBI Taxonomy" id="265104"/>
    <lineage>
        <taxon>Eukaryota</taxon>
        <taxon>Fungi</taxon>
        <taxon>Dikarya</taxon>
        <taxon>Ascomycota</taxon>
        <taxon>Pezizomycotina</taxon>
        <taxon>Geoglossomycetes</taxon>
        <taxon>Geoglossales</taxon>
        <taxon>Geoglossaceae</taxon>
        <taxon>Trichoglossum</taxon>
    </lineage>
</organism>
<feature type="compositionally biased region" description="Basic and acidic residues" evidence="1">
    <location>
        <begin position="49"/>
        <end position="102"/>
    </location>
</feature>
<protein>
    <submittedName>
        <fullName evidence="2">Uncharacterized protein</fullName>
    </submittedName>
</protein>